<dbReference type="InterPro" id="IPR008407">
    <property type="entry name" value="Brnchd-chn_aa_trnsp_AzlD"/>
</dbReference>
<keyword evidence="1" id="KW-1133">Transmembrane helix</keyword>
<sequence length="114" mass="12021">MPEPSVTYLIAVVLVSAAVTWTLRAAPFALLAPLRRSALLPYLNAHMPLGVMTILVIYTLLSSAAESHGVRPWAALAIATAVTAAVHLWRRNFVLSILAGTGLHVVLASTVLAA</sequence>
<evidence type="ECO:0000256" key="1">
    <source>
        <dbReference type="SAM" id="Phobius"/>
    </source>
</evidence>
<name>A0ABY6I329_STRPE</name>
<accession>A0ABY6I329</accession>
<keyword evidence="1" id="KW-0472">Membrane</keyword>
<protein>
    <submittedName>
        <fullName evidence="2">AzlD domain-containing protein</fullName>
    </submittedName>
</protein>
<dbReference type="RefSeq" id="WP_264241896.1">
    <property type="nucleotide sequence ID" value="NZ_CP107567.1"/>
</dbReference>
<reference evidence="2" key="1">
    <citation type="submission" date="2022-10" db="EMBL/GenBank/DDBJ databases">
        <title>Cytochrome P450 Catalyzes Benzene Ring Formation in the Biosynthesis of Trialkyl-Substituted Aromatic Polyketides.</title>
        <authorList>
            <person name="Zhao E."/>
            <person name="Ge H."/>
        </authorList>
    </citation>
    <scope>NUCLEOTIDE SEQUENCE</scope>
    <source>
        <strain evidence="2">NA0869</strain>
    </source>
</reference>
<feature type="transmembrane region" description="Helical" evidence="1">
    <location>
        <begin position="73"/>
        <end position="89"/>
    </location>
</feature>
<feature type="transmembrane region" description="Helical" evidence="1">
    <location>
        <begin position="41"/>
        <end position="61"/>
    </location>
</feature>
<evidence type="ECO:0000313" key="2">
    <source>
        <dbReference type="EMBL" id="UYQ60690.1"/>
    </source>
</evidence>
<organism evidence="2 3">
    <name type="scientific">Streptomyces peucetius</name>
    <dbReference type="NCBI Taxonomy" id="1950"/>
    <lineage>
        <taxon>Bacteria</taxon>
        <taxon>Bacillati</taxon>
        <taxon>Actinomycetota</taxon>
        <taxon>Actinomycetes</taxon>
        <taxon>Kitasatosporales</taxon>
        <taxon>Streptomycetaceae</taxon>
        <taxon>Streptomyces</taxon>
    </lineage>
</organism>
<dbReference type="PIRSF" id="PIRSF003203">
    <property type="entry name" value="AzlD"/>
    <property type="match status" value="1"/>
</dbReference>
<gene>
    <name evidence="2" type="ORF">OGH68_03905</name>
</gene>
<dbReference type="Pfam" id="PF05437">
    <property type="entry name" value="AzlD"/>
    <property type="match status" value="1"/>
</dbReference>
<keyword evidence="3" id="KW-1185">Reference proteome</keyword>
<keyword evidence="1" id="KW-0812">Transmembrane</keyword>
<dbReference type="EMBL" id="CP107567">
    <property type="protein sequence ID" value="UYQ60690.1"/>
    <property type="molecule type" value="Genomic_DNA"/>
</dbReference>
<dbReference type="Proteomes" id="UP001163878">
    <property type="component" value="Chromosome"/>
</dbReference>
<proteinExistence type="predicted"/>
<feature type="transmembrane region" description="Helical" evidence="1">
    <location>
        <begin position="95"/>
        <end position="113"/>
    </location>
</feature>
<evidence type="ECO:0000313" key="3">
    <source>
        <dbReference type="Proteomes" id="UP001163878"/>
    </source>
</evidence>